<organism evidence="2 3">
    <name type="scientific">Sellimonas catena</name>
    <dbReference type="NCBI Taxonomy" id="2994035"/>
    <lineage>
        <taxon>Bacteria</taxon>
        <taxon>Bacillati</taxon>
        <taxon>Bacillota</taxon>
        <taxon>Clostridia</taxon>
        <taxon>Lachnospirales</taxon>
        <taxon>Lachnospiraceae</taxon>
        <taxon>Sellimonas</taxon>
    </lineage>
</organism>
<evidence type="ECO:0000313" key="3">
    <source>
        <dbReference type="Proteomes" id="UP001145094"/>
    </source>
</evidence>
<dbReference type="Gene3D" id="1.10.1220.10">
    <property type="entry name" value="Met repressor-like"/>
    <property type="match status" value="1"/>
</dbReference>
<reference evidence="1" key="1">
    <citation type="submission" date="2022-11" db="EMBL/GenBank/DDBJ databases">
        <title>Draft genome sequence of Sellimonas catena strain 12EGH17.</title>
        <authorList>
            <person name="Atsushi H."/>
            <person name="Moriya O."/>
            <person name="Mitsuo S."/>
        </authorList>
    </citation>
    <scope>NUCLEOTIDE SEQUENCE</scope>
    <source>
        <strain evidence="1">12EGH17</strain>
    </source>
</reference>
<comment type="caution">
    <text evidence="2">The sequence shown here is derived from an EMBL/GenBank/DDBJ whole genome shotgun (WGS) entry which is preliminary data.</text>
</comment>
<evidence type="ECO:0000313" key="4">
    <source>
        <dbReference type="Proteomes" id="UP001145145"/>
    </source>
</evidence>
<protein>
    <recommendedName>
        <fullName evidence="5">Addiction module antitoxin, RelB/DinJ family</fullName>
    </recommendedName>
</protein>
<dbReference type="GO" id="GO:0006355">
    <property type="term" value="P:regulation of DNA-templated transcription"/>
    <property type="evidence" value="ECO:0007669"/>
    <property type="project" value="InterPro"/>
</dbReference>
<evidence type="ECO:0000313" key="2">
    <source>
        <dbReference type="EMBL" id="GLG90760.1"/>
    </source>
</evidence>
<evidence type="ECO:0000313" key="1">
    <source>
        <dbReference type="EMBL" id="GLG05702.1"/>
    </source>
</evidence>
<proteinExistence type="predicted"/>
<evidence type="ECO:0008006" key="5">
    <source>
        <dbReference type="Google" id="ProtNLM"/>
    </source>
</evidence>
<dbReference type="EMBL" id="BSBO01000035">
    <property type="protein sequence ID" value="GLG05702.1"/>
    <property type="molecule type" value="Genomic_DNA"/>
</dbReference>
<dbReference type="EMBL" id="BSCH01000013">
    <property type="protein sequence ID" value="GLG90760.1"/>
    <property type="molecule type" value="Genomic_DNA"/>
</dbReference>
<reference evidence="2" key="4">
    <citation type="submission" date="2022-11" db="EMBL/GenBank/DDBJ databases">
        <title>Draft genome sequence of Sellimonas catena strain 18CBH55.</title>
        <authorList>
            <person name="Hisatomi A."/>
            <person name="Ohkuma M."/>
            <person name="Sakamoto M."/>
        </authorList>
    </citation>
    <scope>NUCLEOTIDE SEQUENCE</scope>
    <source>
        <strain evidence="2">18CBH55</strain>
    </source>
</reference>
<reference evidence="2 4" key="5">
    <citation type="journal article" date="2023" name="Int. J. Syst. Evol. Microbiol.">
        <title>Sellimonas catena sp. nov., isolated from human faeces.</title>
        <authorList>
            <person name="Hisatomi A."/>
            <person name="Ohkuma M."/>
            <person name="Sakamoto M."/>
        </authorList>
    </citation>
    <scope>NUCLEOTIDE SEQUENCE</scope>
    <source>
        <strain evidence="1 4">12EGH17</strain>
        <strain evidence="2">18CBH55</strain>
    </source>
</reference>
<reference evidence="2" key="3">
    <citation type="submission" date="2022-11" db="EMBL/GenBank/DDBJ databases">
        <title>Draft genome sequence of Sellimonas catena strain 18CBH55.</title>
        <authorList>
            <person name="Atsushi H."/>
            <person name="Moriya O."/>
            <person name="Mitsuo S."/>
        </authorList>
    </citation>
    <scope>NUCLEOTIDE SEQUENCE</scope>
    <source>
        <strain evidence="2">18CBH55</strain>
    </source>
</reference>
<dbReference type="AlphaFoldDB" id="A0A9W6CFI9"/>
<name>A0A9W6CFI9_9FIRM</name>
<keyword evidence="4" id="KW-1185">Reference proteome</keyword>
<dbReference type="InterPro" id="IPR007337">
    <property type="entry name" value="RelB/DinJ"/>
</dbReference>
<sequence>MEKSATLNLRINPTLKSEAETVLSRLGIPMSTAVDMFLNQVVLVGGIPFSVTLPKAPADIDASQMTDAALHAKLQKGYDDYRAGRTENAAEAFKKFRETHR</sequence>
<dbReference type="Proteomes" id="UP001145145">
    <property type="component" value="Unassembled WGS sequence"/>
</dbReference>
<dbReference type="InterPro" id="IPR013321">
    <property type="entry name" value="Arc_rbn_hlx_hlx"/>
</dbReference>
<reference evidence="1" key="2">
    <citation type="submission" date="2022-11" db="EMBL/GenBank/DDBJ databases">
        <title>Draft genome sequence of Sellimonas catena strain 12EGH17.</title>
        <authorList>
            <person name="Hisatomi A."/>
            <person name="Ohkuma M."/>
            <person name="Sakamoto M."/>
        </authorList>
    </citation>
    <scope>NUCLEOTIDE SEQUENCE</scope>
    <source>
        <strain evidence="1">12EGH17</strain>
    </source>
</reference>
<accession>A0A9W6CFI9</accession>
<dbReference type="Proteomes" id="UP001145094">
    <property type="component" value="Unassembled WGS sequence"/>
</dbReference>
<dbReference type="RefSeq" id="WP_087166891.1">
    <property type="nucleotide sequence ID" value="NZ_BSBO01000035.1"/>
</dbReference>
<dbReference type="NCBIfam" id="TIGR02384">
    <property type="entry name" value="RelB_DinJ"/>
    <property type="match status" value="1"/>
</dbReference>
<gene>
    <name evidence="1" type="ORF">Selli1_28760</name>
    <name evidence="2" type="ORF">Selli2_21870</name>
</gene>
<dbReference type="Pfam" id="PF04221">
    <property type="entry name" value="RelB"/>
    <property type="match status" value="1"/>
</dbReference>